<reference evidence="5 6" key="1">
    <citation type="submission" date="2022-07" db="EMBL/GenBank/DDBJ databases">
        <title>Genome Analysis of Selected Gammaproteobacteria from Nigerian Food snails.</title>
        <authorList>
            <person name="Okafor A.C."/>
        </authorList>
    </citation>
    <scope>NUCLEOTIDE SEQUENCE [LARGE SCALE GENOMIC DNA]</scope>
    <source>
        <strain evidence="5 6">Awg 2</strain>
    </source>
</reference>
<dbReference type="InterPro" id="IPR028203">
    <property type="entry name" value="PSII_CF48-like_dom"/>
</dbReference>
<dbReference type="SUPFAM" id="SSF110296">
    <property type="entry name" value="Oligoxyloglucan reducing end-specific cellobiohydrolase"/>
    <property type="match status" value="1"/>
</dbReference>
<evidence type="ECO:0000256" key="1">
    <source>
        <dbReference type="ARBA" id="ARBA00022531"/>
    </source>
</evidence>
<evidence type="ECO:0000256" key="2">
    <source>
        <dbReference type="ARBA" id="ARBA00023276"/>
    </source>
</evidence>
<accession>A0ABT4YBJ5</accession>
<name>A0ABT4YBJ5_METRE</name>
<evidence type="ECO:0000313" key="6">
    <source>
        <dbReference type="Proteomes" id="UP001211689"/>
    </source>
</evidence>
<evidence type="ECO:0000256" key="3">
    <source>
        <dbReference type="SAM" id="SignalP"/>
    </source>
</evidence>
<dbReference type="InterPro" id="IPR015943">
    <property type="entry name" value="WD40/YVTN_repeat-like_dom_sf"/>
</dbReference>
<proteinExistence type="predicted"/>
<dbReference type="Gene3D" id="2.130.10.10">
    <property type="entry name" value="YVTN repeat-like/Quinoprotein amine dehydrogenase"/>
    <property type="match status" value="2"/>
</dbReference>
<keyword evidence="6" id="KW-1185">Reference proteome</keyword>
<feature type="signal peptide" evidence="3">
    <location>
        <begin position="1"/>
        <end position="26"/>
    </location>
</feature>
<dbReference type="RefSeq" id="WP_271472243.1">
    <property type="nucleotide sequence ID" value="NZ_JANEWF010000043.1"/>
</dbReference>
<keyword evidence="2" id="KW-0604">Photosystem II</keyword>
<feature type="domain" description="Photosynthesis system II assembly factor Ycf48/Hcf136-like" evidence="4">
    <location>
        <begin position="163"/>
        <end position="238"/>
    </location>
</feature>
<comment type="caution">
    <text evidence="5">The sequence shown here is derived from an EMBL/GenBank/DDBJ whole genome shotgun (WGS) entry which is preliminary data.</text>
</comment>
<dbReference type="PANTHER" id="PTHR47199:SF2">
    <property type="entry name" value="PHOTOSYSTEM II STABILITY_ASSEMBLY FACTOR HCF136, CHLOROPLASTIC"/>
    <property type="match status" value="1"/>
</dbReference>
<evidence type="ECO:0000259" key="4">
    <source>
        <dbReference type="Pfam" id="PF14870"/>
    </source>
</evidence>
<dbReference type="EMBL" id="JANEWF010000043">
    <property type="protein sequence ID" value="MDA8486271.1"/>
    <property type="molecule type" value="Genomic_DNA"/>
</dbReference>
<evidence type="ECO:0000313" key="5">
    <source>
        <dbReference type="EMBL" id="MDA8486271.1"/>
    </source>
</evidence>
<feature type="chain" id="PRO_5045409277" evidence="3">
    <location>
        <begin position="27"/>
        <end position="358"/>
    </location>
</feature>
<dbReference type="PANTHER" id="PTHR47199">
    <property type="entry name" value="PHOTOSYSTEM II STABILITY/ASSEMBLY FACTOR HCF136, CHLOROPLASTIC"/>
    <property type="match status" value="1"/>
</dbReference>
<dbReference type="Pfam" id="PF14870">
    <property type="entry name" value="PSII_BNR"/>
    <property type="match status" value="2"/>
</dbReference>
<dbReference type="Proteomes" id="UP001211689">
    <property type="component" value="Unassembled WGS sequence"/>
</dbReference>
<feature type="domain" description="Photosynthesis system II assembly factor Ycf48/Hcf136-like" evidence="4">
    <location>
        <begin position="61"/>
        <end position="120"/>
    </location>
</feature>
<protein>
    <submittedName>
        <fullName evidence="5">YCF48-related protein</fullName>
    </submittedName>
</protein>
<organism evidence="5 6">
    <name type="scientific">Metapseudomonas resinovorans</name>
    <name type="common">Pseudomonas resinovorans</name>
    <dbReference type="NCBI Taxonomy" id="53412"/>
    <lineage>
        <taxon>Bacteria</taxon>
        <taxon>Pseudomonadati</taxon>
        <taxon>Pseudomonadota</taxon>
        <taxon>Gammaproteobacteria</taxon>
        <taxon>Pseudomonadales</taxon>
        <taxon>Pseudomonadaceae</taxon>
        <taxon>Metapseudomonas</taxon>
    </lineage>
</organism>
<keyword evidence="1" id="KW-0602">Photosynthesis</keyword>
<gene>
    <name evidence="5" type="ORF">NNO07_24665</name>
</gene>
<sequence>MNILKWAQLVALLAAVSAPFCRSVVAQGFVDVLDTPAQISSLAQHGLLVGLARAGERLVAVGQRGHILTSDDGAESWQQARVPVSSDLVAVHFPSARHGWAVGHDGVVLHSADGGSNWERQFDGRQVGPAMLSHYQALAALAPDDEKLADLISEAQRMTEEGADKPFLDVWFENERVGYIVGAFNLFFRTEDGGRTWTPWMERTDNPSALNLYAIRPAGNELYIAGEQGLLLKLDHTTGRFESRPTPYSGSFFGILGKPGVALVFGLRGNVFRSVDGGASWNQVETGLPASITTGTQLADGRLALLSQAGHLLVSGDDGASFQLQPQQGQVPVAAAQASGSDTLVLVGQRGARQLLVK</sequence>
<keyword evidence="3" id="KW-0732">Signal</keyword>